<dbReference type="GO" id="GO:0016020">
    <property type="term" value="C:membrane"/>
    <property type="evidence" value="ECO:0007669"/>
    <property type="project" value="InterPro"/>
</dbReference>
<feature type="transmembrane region" description="Helical" evidence="1">
    <location>
        <begin position="379"/>
        <end position="397"/>
    </location>
</feature>
<feature type="transmembrane region" description="Helical" evidence="1">
    <location>
        <begin position="418"/>
        <end position="438"/>
    </location>
</feature>
<dbReference type="GO" id="GO:0022904">
    <property type="term" value="P:respiratory electron transport chain"/>
    <property type="evidence" value="ECO:0007669"/>
    <property type="project" value="InterPro"/>
</dbReference>
<dbReference type="Pfam" id="PF04536">
    <property type="entry name" value="TPM_phosphatase"/>
    <property type="match status" value="1"/>
</dbReference>
<evidence type="ECO:0000256" key="1">
    <source>
        <dbReference type="SAM" id="Phobius"/>
    </source>
</evidence>
<name>A0A8J5H2P9_ZINOF</name>
<accession>A0A8J5H2P9</accession>
<feature type="transmembrane region" description="Helical" evidence="1">
    <location>
        <begin position="450"/>
        <end position="470"/>
    </location>
</feature>
<reference evidence="3 4" key="1">
    <citation type="submission" date="2020-08" db="EMBL/GenBank/DDBJ databases">
        <title>Plant Genome Project.</title>
        <authorList>
            <person name="Zhang R.-G."/>
        </authorList>
    </citation>
    <scope>NUCLEOTIDE SEQUENCE [LARGE SCALE GENOMIC DNA]</scope>
    <source>
        <tissue evidence="3">Rhizome</tissue>
    </source>
</reference>
<protein>
    <recommendedName>
        <fullName evidence="2">TPM domain-containing protein</fullName>
    </recommendedName>
</protein>
<evidence type="ECO:0000259" key="2">
    <source>
        <dbReference type="Pfam" id="PF04536"/>
    </source>
</evidence>
<feature type="transmembrane region" description="Helical" evidence="1">
    <location>
        <begin position="310"/>
        <end position="337"/>
    </location>
</feature>
<keyword evidence="4" id="KW-1185">Reference proteome</keyword>
<dbReference type="InterPro" id="IPR007621">
    <property type="entry name" value="TPM_dom"/>
</dbReference>
<organism evidence="3 4">
    <name type="scientific">Zingiber officinale</name>
    <name type="common">Ginger</name>
    <name type="synonym">Amomum zingiber</name>
    <dbReference type="NCBI Taxonomy" id="94328"/>
    <lineage>
        <taxon>Eukaryota</taxon>
        <taxon>Viridiplantae</taxon>
        <taxon>Streptophyta</taxon>
        <taxon>Embryophyta</taxon>
        <taxon>Tracheophyta</taxon>
        <taxon>Spermatophyta</taxon>
        <taxon>Magnoliopsida</taxon>
        <taxon>Liliopsida</taxon>
        <taxon>Zingiberales</taxon>
        <taxon>Zingiberaceae</taxon>
        <taxon>Zingiber</taxon>
    </lineage>
</organism>
<sequence length="505" mass="54323">MVALLPSHLPRPFLGVVEVRRSRAAAAASISTASTSAALPDLKKWGARLCSKSLNLAFTGALALGFALGGNLSPSLLWIPPFLHFIGKGSLTKRSVCAGVGIADAKVGVNRPEMLPKEFSPVIDVAGFLSASQERQLCQEIADLEKDTGVKLRILAQNYPETPGAAVKEFWKVDDQTIVFVADPTFGNMLHFNVGASVDLDVPRSFWSRVAGKYGNMFYWKEKGEDASIEAAVVAISSCLRESTGPRVDMATVPAFHSHAISSIVVQGRSALPVFSAAKTERKGRGRLRVVGEQCEEVAESRAKGRSGEILLFSIAPYPLLLASALPGVLCFELVIISKHSYMITSKTAAAVRSIFEPFVELVKTWNLPEWLVHWGHPGNMAVVLFAMGGYGTYLGFRIRLSKDTEEKAKAKDLHPKLLGGMFFFFALGATGGITALLTSNKPIFESPHAVSGFLGLVLLTVQSLLPTLFEESPGMRTVHGLLGSSIMTLFLLHAALGLQLGLSF</sequence>
<gene>
    <name evidence="3" type="ORF">ZIOFF_033748</name>
</gene>
<comment type="caution">
    <text evidence="3">The sequence shown here is derived from an EMBL/GenBank/DDBJ whole genome shotgun (WGS) entry which is preliminary data.</text>
</comment>
<proteinExistence type="predicted"/>
<keyword evidence="1" id="KW-0472">Membrane</keyword>
<dbReference type="Pfam" id="PF13301">
    <property type="entry name" value="DUF4079"/>
    <property type="match status" value="1"/>
</dbReference>
<keyword evidence="1" id="KW-0812">Transmembrane</keyword>
<dbReference type="EMBL" id="JACMSC010000009">
    <property type="protein sequence ID" value="KAG6508374.1"/>
    <property type="molecule type" value="Genomic_DNA"/>
</dbReference>
<dbReference type="Proteomes" id="UP000734854">
    <property type="component" value="Unassembled WGS sequence"/>
</dbReference>
<dbReference type="InterPro" id="IPR025067">
    <property type="entry name" value="DUF4079"/>
</dbReference>
<feature type="transmembrane region" description="Helical" evidence="1">
    <location>
        <begin position="482"/>
        <end position="503"/>
    </location>
</feature>
<dbReference type="PANTHER" id="PTHR36738">
    <property type="entry name" value="EXPRESSED PROTEIN"/>
    <property type="match status" value="1"/>
</dbReference>
<feature type="domain" description="TPM" evidence="2">
    <location>
        <begin position="122"/>
        <end position="214"/>
    </location>
</feature>
<dbReference type="AlphaFoldDB" id="A0A8J5H2P9"/>
<feature type="transmembrane region" description="Helical" evidence="1">
    <location>
        <begin position="56"/>
        <end position="79"/>
    </location>
</feature>
<dbReference type="PANTHER" id="PTHR36738:SF1">
    <property type="entry name" value="EXPRESSED PROTEIN"/>
    <property type="match status" value="1"/>
</dbReference>
<dbReference type="InterPro" id="IPR016174">
    <property type="entry name" value="Di-haem_cyt_TM"/>
</dbReference>
<keyword evidence="1" id="KW-1133">Transmembrane helix</keyword>
<dbReference type="SUPFAM" id="SSF81342">
    <property type="entry name" value="Transmembrane di-heme cytochromes"/>
    <property type="match status" value="1"/>
</dbReference>
<evidence type="ECO:0000313" key="3">
    <source>
        <dbReference type="EMBL" id="KAG6508374.1"/>
    </source>
</evidence>
<evidence type="ECO:0000313" key="4">
    <source>
        <dbReference type="Proteomes" id="UP000734854"/>
    </source>
</evidence>